<feature type="domain" description="Helix-turn-helix" evidence="1">
    <location>
        <begin position="5"/>
        <end position="56"/>
    </location>
</feature>
<dbReference type="Pfam" id="PF12728">
    <property type="entry name" value="HTH_17"/>
    <property type="match status" value="1"/>
</dbReference>
<dbReference type="AlphaFoldDB" id="A0A6J4TPF5"/>
<evidence type="ECO:0000259" key="1">
    <source>
        <dbReference type="Pfam" id="PF12728"/>
    </source>
</evidence>
<reference evidence="2" key="1">
    <citation type="submission" date="2020-02" db="EMBL/GenBank/DDBJ databases">
        <authorList>
            <person name="Meier V. D."/>
        </authorList>
    </citation>
    <scope>NUCLEOTIDE SEQUENCE</scope>
    <source>
        <strain evidence="2">AVDCRST_MAG73</strain>
    </source>
</reference>
<proteinExistence type="predicted"/>
<accession>A0A6J4TPF5</accession>
<dbReference type="InterPro" id="IPR009061">
    <property type="entry name" value="DNA-bd_dom_put_sf"/>
</dbReference>
<dbReference type="GO" id="GO:0003677">
    <property type="term" value="F:DNA binding"/>
    <property type="evidence" value="ECO:0007669"/>
    <property type="project" value="InterPro"/>
</dbReference>
<organism evidence="2">
    <name type="scientific">uncultured Thermomicrobiales bacterium</name>
    <dbReference type="NCBI Taxonomy" id="1645740"/>
    <lineage>
        <taxon>Bacteria</taxon>
        <taxon>Pseudomonadati</taxon>
        <taxon>Thermomicrobiota</taxon>
        <taxon>Thermomicrobia</taxon>
        <taxon>Thermomicrobiales</taxon>
        <taxon>environmental samples</taxon>
    </lineage>
</organism>
<name>A0A6J4TPF5_9BACT</name>
<sequence length="71" mass="8172">MNNEFLTPQDVADRLGVHRDTVYEWLRSGKLQGVALSRRSGYRIQPRDVDAFLRERTGRPVRAFERAAKAA</sequence>
<protein>
    <recommendedName>
        <fullName evidence="1">Helix-turn-helix domain-containing protein</fullName>
    </recommendedName>
</protein>
<dbReference type="InterPro" id="IPR041657">
    <property type="entry name" value="HTH_17"/>
</dbReference>
<dbReference type="InterPro" id="IPR010093">
    <property type="entry name" value="SinI_DNA-bd"/>
</dbReference>
<dbReference type="Gene3D" id="1.10.1660.10">
    <property type="match status" value="1"/>
</dbReference>
<dbReference type="SUPFAM" id="SSF46955">
    <property type="entry name" value="Putative DNA-binding domain"/>
    <property type="match status" value="1"/>
</dbReference>
<gene>
    <name evidence="2" type="ORF">AVDCRST_MAG73-741</name>
</gene>
<evidence type="ECO:0000313" key="2">
    <source>
        <dbReference type="EMBL" id="CAA9528827.1"/>
    </source>
</evidence>
<dbReference type="EMBL" id="CADCWE010000043">
    <property type="protein sequence ID" value="CAA9528827.1"/>
    <property type="molecule type" value="Genomic_DNA"/>
</dbReference>
<dbReference type="NCBIfam" id="TIGR01764">
    <property type="entry name" value="excise"/>
    <property type="match status" value="1"/>
</dbReference>